<comment type="caution">
    <text evidence="8">The sequence shown here is derived from an EMBL/GenBank/DDBJ whole genome shotgun (WGS) entry which is preliminary data.</text>
</comment>
<evidence type="ECO:0000256" key="4">
    <source>
        <dbReference type="ARBA" id="ARBA00022989"/>
    </source>
</evidence>
<reference evidence="8 10" key="1">
    <citation type="submission" date="2015-09" db="EMBL/GenBank/DDBJ databases">
        <title>Draft genome sequence of Hydrogenibacillus schlegelii DSM 2000.</title>
        <authorList>
            <person name="Hemp J."/>
        </authorList>
    </citation>
    <scope>NUCLEOTIDE SEQUENCE [LARGE SCALE GENOMIC DNA]</scope>
    <source>
        <strain evidence="8 10">MA 48</strain>
    </source>
</reference>
<keyword evidence="10" id="KW-1185">Reference proteome</keyword>
<keyword evidence="5 7" id="KW-0472">Membrane</keyword>
<dbReference type="Proteomes" id="UP000243024">
    <property type="component" value="Unassembled WGS sequence"/>
</dbReference>
<evidence type="ECO:0000256" key="1">
    <source>
        <dbReference type="ARBA" id="ARBA00004141"/>
    </source>
</evidence>
<dbReference type="Gene3D" id="1.20.58.340">
    <property type="entry name" value="Magnesium transport protein CorA, transmembrane region"/>
    <property type="match status" value="1"/>
</dbReference>
<comment type="subcellular location">
    <subcellularLocation>
        <location evidence="1">Membrane</location>
        <topology evidence="1">Multi-pass membrane protein</topology>
    </subcellularLocation>
</comment>
<dbReference type="SUPFAM" id="SSF143865">
    <property type="entry name" value="CorA soluble domain-like"/>
    <property type="match status" value="1"/>
</dbReference>
<dbReference type="STRING" id="1484.SA87_01420"/>
<comment type="similarity">
    <text evidence="2">Belongs to the CorA metal ion transporter (MIT) (TC 1.A.35) family.</text>
</comment>
<dbReference type="GO" id="GO:0046873">
    <property type="term" value="F:metal ion transmembrane transporter activity"/>
    <property type="evidence" value="ECO:0007669"/>
    <property type="project" value="InterPro"/>
</dbReference>
<dbReference type="PANTHER" id="PTHR47891:SF2">
    <property type="entry name" value="MAGNESIUM AND COBALT TRANSPORTER"/>
    <property type="match status" value="1"/>
</dbReference>
<evidence type="ECO:0000256" key="6">
    <source>
        <dbReference type="SAM" id="Coils"/>
    </source>
</evidence>
<keyword evidence="6" id="KW-0175">Coiled coil</keyword>
<proteinExistence type="inferred from homology"/>
<keyword evidence="3 7" id="KW-0812">Transmembrane</keyword>
<accession>A0A132MH39</accession>
<dbReference type="CDD" id="cd12827">
    <property type="entry name" value="EcCorA_ZntB-like_u2"/>
    <property type="match status" value="1"/>
</dbReference>
<name>A0A132MH39_HYDSH</name>
<evidence type="ECO:0000256" key="2">
    <source>
        <dbReference type="ARBA" id="ARBA00009765"/>
    </source>
</evidence>
<feature type="transmembrane region" description="Helical" evidence="7">
    <location>
        <begin position="259"/>
        <end position="279"/>
    </location>
</feature>
<feature type="transmembrane region" description="Helical" evidence="7">
    <location>
        <begin position="291"/>
        <end position="311"/>
    </location>
</feature>
<dbReference type="GO" id="GO:0016020">
    <property type="term" value="C:membrane"/>
    <property type="evidence" value="ECO:0007669"/>
    <property type="project" value="UniProtKB-SubCell"/>
</dbReference>
<dbReference type="SUPFAM" id="SSF144083">
    <property type="entry name" value="Magnesium transport protein CorA, transmembrane region"/>
    <property type="match status" value="1"/>
</dbReference>
<sequence length="316" mass="34477">MRRIVATDADGRLRPLPVPVKNAWVHLEAPTPEELEATARETRVPEAVLASVLDPDERPRAERRGEAAVVIVHVPVPAGEEDVPREDGPLFRLRPLAIVHAPDHLITVAGAPVPLLEPFLTGAVGGFGSHMKTRITLLVLAAVAEAFLQAVRTVQKEVEAAERDLARAYANRELYRLFAAGETFIFLETSLAEMRAALRKIAAGDVIRLYPDDGDLLEDVAIDLEQAYGAVEVHHRKLVNVMDAYGNVIQINVNAVLKLLTAVTVLLSVPILIASALSMNVPFFLYDRPDGFIVALMLIVGATAAAAAVFWRLRFF</sequence>
<evidence type="ECO:0000313" key="8">
    <source>
        <dbReference type="EMBL" id="OAR03418.1"/>
    </source>
</evidence>
<dbReference type="InterPro" id="IPR045861">
    <property type="entry name" value="CorA_cytoplasmic_dom"/>
</dbReference>
<dbReference type="InterPro" id="IPR045863">
    <property type="entry name" value="CorA_TM1_TM2"/>
</dbReference>
<evidence type="ECO:0000313" key="11">
    <source>
        <dbReference type="Proteomes" id="UP000244180"/>
    </source>
</evidence>
<feature type="coiled-coil region" evidence="6">
    <location>
        <begin position="144"/>
        <end position="171"/>
    </location>
</feature>
<dbReference type="EMBL" id="JXBB01000060">
    <property type="protein sequence ID" value="OAR03418.1"/>
    <property type="molecule type" value="Genomic_DNA"/>
</dbReference>
<dbReference type="AlphaFoldDB" id="A0A132MH39"/>
<dbReference type="RefSeq" id="WP_066203160.1">
    <property type="nucleotide sequence ID" value="NZ_CBCSAS010000018.1"/>
</dbReference>
<keyword evidence="4 7" id="KW-1133">Transmembrane helix</keyword>
<dbReference type="InterPro" id="IPR047199">
    <property type="entry name" value="CorA-like"/>
</dbReference>
<reference evidence="9 11" key="2">
    <citation type="submission" date="2017-08" db="EMBL/GenBank/DDBJ databases">
        <title>Burning lignite coal seam in the remote Altai Mountains harbors a hydrogen-driven thermophilic microbial community.</title>
        <authorList>
            <person name="Kadnikov V.V."/>
            <person name="Mardanov A.V."/>
            <person name="Ivasenko D."/>
            <person name="Beletsky A.V."/>
            <person name="Karnachuk O.V."/>
            <person name="Ravin N.V."/>
        </authorList>
    </citation>
    <scope>NUCLEOTIDE SEQUENCE [LARGE SCALE GENOMIC DNA]</scope>
    <source>
        <strain evidence="9">AL33</strain>
    </source>
</reference>
<organism evidence="8 10">
    <name type="scientific">Hydrogenibacillus schlegelii</name>
    <name type="common">Bacillus schlegelii</name>
    <dbReference type="NCBI Taxonomy" id="1484"/>
    <lineage>
        <taxon>Bacteria</taxon>
        <taxon>Bacillati</taxon>
        <taxon>Bacillota</taxon>
        <taxon>Bacilli</taxon>
        <taxon>Bacillales</taxon>
        <taxon>Bacillales Family X. Incertae Sedis</taxon>
        <taxon>Hydrogenibacillus</taxon>
    </lineage>
</organism>
<dbReference type="Proteomes" id="UP000244180">
    <property type="component" value="Unassembled WGS sequence"/>
</dbReference>
<evidence type="ECO:0000256" key="5">
    <source>
        <dbReference type="ARBA" id="ARBA00023136"/>
    </source>
</evidence>
<dbReference type="PANTHER" id="PTHR47891">
    <property type="entry name" value="TRANSPORTER-RELATED"/>
    <property type="match status" value="1"/>
</dbReference>
<protein>
    <submittedName>
        <fullName evidence="9">Magnesium and cobalt transport protein CorA</fullName>
    </submittedName>
</protein>
<dbReference type="Pfam" id="PF01544">
    <property type="entry name" value="CorA"/>
    <property type="match status" value="1"/>
</dbReference>
<evidence type="ECO:0000256" key="3">
    <source>
        <dbReference type="ARBA" id="ARBA00022692"/>
    </source>
</evidence>
<evidence type="ECO:0000313" key="10">
    <source>
        <dbReference type="Proteomes" id="UP000243024"/>
    </source>
</evidence>
<dbReference type="OrthoDB" id="9803416at2"/>
<dbReference type="Gene3D" id="3.30.460.20">
    <property type="entry name" value="CorA soluble domain-like"/>
    <property type="match status" value="1"/>
</dbReference>
<dbReference type="EMBL" id="PEBV01000008">
    <property type="protein sequence ID" value="PTQ53957.1"/>
    <property type="molecule type" value="Genomic_DNA"/>
</dbReference>
<evidence type="ECO:0000313" key="9">
    <source>
        <dbReference type="EMBL" id="PTQ53957.1"/>
    </source>
</evidence>
<dbReference type="InterPro" id="IPR002523">
    <property type="entry name" value="MgTranspt_CorA/ZnTranspt_ZntB"/>
</dbReference>
<evidence type="ECO:0000256" key="7">
    <source>
        <dbReference type="SAM" id="Phobius"/>
    </source>
</evidence>
<gene>
    <name evidence="9" type="ORF">HSCHL_1110</name>
    <name evidence="8" type="ORF">SA87_01420</name>
</gene>